<keyword evidence="2" id="KW-1185">Reference proteome</keyword>
<name>A0ABQ3Y6X3_9ACTN</name>
<accession>A0ABQ3Y6X3</accession>
<dbReference type="Proteomes" id="UP000609879">
    <property type="component" value="Unassembled WGS sequence"/>
</dbReference>
<protein>
    <submittedName>
        <fullName evidence="1">Uncharacterized protein</fullName>
    </submittedName>
</protein>
<gene>
    <name evidence="1" type="ORF">Ade02nite_43590</name>
</gene>
<dbReference type="EMBL" id="BOMI01000084">
    <property type="protein sequence ID" value="GID75718.1"/>
    <property type="molecule type" value="Genomic_DNA"/>
</dbReference>
<evidence type="ECO:0000313" key="2">
    <source>
        <dbReference type="Proteomes" id="UP000609879"/>
    </source>
</evidence>
<comment type="caution">
    <text evidence="1">The sequence shown here is derived from an EMBL/GenBank/DDBJ whole genome shotgun (WGS) entry which is preliminary data.</text>
</comment>
<proteinExistence type="predicted"/>
<evidence type="ECO:0000313" key="1">
    <source>
        <dbReference type="EMBL" id="GID75718.1"/>
    </source>
</evidence>
<reference evidence="1 2" key="1">
    <citation type="submission" date="2021-01" db="EMBL/GenBank/DDBJ databases">
        <title>Whole genome shotgun sequence of Actinoplanes deccanensis NBRC 13994.</title>
        <authorList>
            <person name="Komaki H."/>
            <person name="Tamura T."/>
        </authorList>
    </citation>
    <scope>NUCLEOTIDE SEQUENCE [LARGE SCALE GENOMIC DNA]</scope>
    <source>
        <strain evidence="1 2">NBRC 13994</strain>
    </source>
</reference>
<sequence>MFARVVPFAAPRAWFQACRRSSSRASVAQPTTWNGSAQRIACGQCSVTASRIQPAASELMWVICAQRSGPSRVKKAAKAALSAPGVARADRRDDGVLLLIELDTLDDCFPQTEQRQ</sequence>
<organism evidence="1 2">
    <name type="scientific">Paractinoplanes deccanensis</name>
    <dbReference type="NCBI Taxonomy" id="113561"/>
    <lineage>
        <taxon>Bacteria</taxon>
        <taxon>Bacillati</taxon>
        <taxon>Actinomycetota</taxon>
        <taxon>Actinomycetes</taxon>
        <taxon>Micromonosporales</taxon>
        <taxon>Micromonosporaceae</taxon>
        <taxon>Paractinoplanes</taxon>
    </lineage>
</organism>